<feature type="region of interest" description="Disordered" evidence="1">
    <location>
        <begin position="17"/>
        <end position="55"/>
    </location>
</feature>
<feature type="compositionally biased region" description="Polar residues" evidence="1">
    <location>
        <begin position="26"/>
        <end position="39"/>
    </location>
</feature>
<keyword evidence="2" id="KW-0812">Transmembrane</keyword>
<comment type="caution">
    <text evidence="3">The sequence shown here is derived from an EMBL/GenBank/DDBJ whole genome shotgun (WGS) entry which is preliminary data.</text>
</comment>
<keyword evidence="2" id="KW-1133">Transmembrane helix</keyword>
<keyword evidence="2" id="KW-0472">Membrane</keyword>
<reference evidence="3" key="1">
    <citation type="submission" date="2021-02" db="EMBL/GenBank/DDBJ databases">
        <authorList>
            <person name="Nowell W R."/>
        </authorList>
    </citation>
    <scope>NUCLEOTIDE SEQUENCE</scope>
</reference>
<protein>
    <submittedName>
        <fullName evidence="3">Uncharacterized protein</fullName>
    </submittedName>
</protein>
<evidence type="ECO:0000313" key="3">
    <source>
        <dbReference type="EMBL" id="CAF3849788.1"/>
    </source>
</evidence>
<gene>
    <name evidence="3" type="ORF">OKA104_LOCUS21429</name>
</gene>
<evidence type="ECO:0000313" key="4">
    <source>
        <dbReference type="Proteomes" id="UP000663881"/>
    </source>
</evidence>
<dbReference type="AlphaFoldDB" id="A0A819EFM7"/>
<dbReference type="Proteomes" id="UP000663881">
    <property type="component" value="Unassembled WGS sequence"/>
</dbReference>
<organism evidence="3 4">
    <name type="scientific">Adineta steineri</name>
    <dbReference type="NCBI Taxonomy" id="433720"/>
    <lineage>
        <taxon>Eukaryota</taxon>
        <taxon>Metazoa</taxon>
        <taxon>Spiralia</taxon>
        <taxon>Gnathifera</taxon>
        <taxon>Rotifera</taxon>
        <taxon>Eurotatoria</taxon>
        <taxon>Bdelloidea</taxon>
        <taxon>Adinetida</taxon>
        <taxon>Adinetidae</taxon>
        <taxon>Adineta</taxon>
    </lineage>
</organism>
<feature type="transmembrane region" description="Helical" evidence="2">
    <location>
        <begin position="68"/>
        <end position="91"/>
    </location>
</feature>
<evidence type="ECO:0000256" key="2">
    <source>
        <dbReference type="SAM" id="Phobius"/>
    </source>
</evidence>
<accession>A0A819EFM7</accession>
<name>A0A819EFM7_9BILA</name>
<proteinExistence type="predicted"/>
<dbReference type="EMBL" id="CAJOAY010001490">
    <property type="protein sequence ID" value="CAF3849788.1"/>
    <property type="molecule type" value="Genomic_DNA"/>
</dbReference>
<sequence>MSSQHIKMSTWATTDTDLSNRHDLSKSTNDNKTVSNNSGMIDGHQNHSNDQNNKRRTLSEYCSSLSPLFYGLLLGALIAGLGLAVVTTFWLTSSNENASTTEEKRIALCSLVTFSAFDVE</sequence>
<evidence type="ECO:0000256" key="1">
    <source>
        <dbReference type="SAM" id="MobiDB-lite"/>
    </source>
</evidence>